<dbReference type="EMBL" id="GGEC01082187">
    <property type="protein sequence ID" value="MBX62671.1"/>
    <property type="molecule type" value="Transcribed_RNA"/>
</dbReference>
<proteinExistence type="predicted"/>
<protein>
    <submittedName>
        <fullName evidence="1">Uncharacterized protein</fullName>
    </submittedName>
</protein>
<sequence>MLTTHNDVRILKSLHIGIKSLFLGVRHESLSQGGVGLGIHTPQGVFSFSKVLAPCV</sequence>
<organism evidence="1">
    <name type="scientific">Rhizophora mucronata</name>
    <name type="common">Asiatic mangrove</name>
    <dbReference type="NCBI Taxonomy" id="61149"/>
    <lineage>
        <taxon>Eukaryota</taxon>
        <taxon>Viridiplantae</taxon>
        <taxon>Streptophyta</taxon>
        <taxon>Embryophyta</taxon>
        <taxon>Tracheophyta</taxon>
        <taxon>Spermatophyta</taxon>
        <taxon>Magnoliopsida</taxon>
        <taxon>eudicotyledons</taxon>
        <taxon>Gunneridae</taxon>
        <taxon>Pentapetalae</taxon>
        <taxon>rosids</taxon>
        <taxon>fabids</taxon>
        <taxon>Malpighiales</taxon>
        <taxon>Rhizophoraceae</taxon>
        <taxon>Rhizophora</taxon>
    </lineage>
</organism>
<evidence type="ECO:0000313" key="1">
    <source>
        <dbReference type="EMBL" id="MBX62671.1"/>
    </source>
</evidence>
<dbReference type="AlphaFoldDB" id="A0A2P2Q6R8"/>
<accession>A0A2P2Q6R8</accession>
<name>A0A2P2Q6R8_RHIMU</name>
<reference evidence="1" key="1">
    <citation type="submission" date="2018-02" db="EMBL/GenBank/DDBJ databases">
        <title>Rhizophora mucronata_Transcriptome.</title>
        <authorList>
            <person name="Meera S.P."/>
            <person name="Sreeshan A."/>
            <person name="Augustine A."/>
        </authorList>
    </citation>
    <scope>NUCLEOTIDE SEQUENCE</scope>
    <source>
        <tissue evidence="1">Leaf</tissue>
    </source>
</reference>